<name>A0A6A5ZLL8_9PLEO</name>
<feature type="compositionally biased region" description="Polar residues" evidence="1">
    <location>
        <begin position="64"/>
        <end position="84"/>
    </location>
</feature>
<proteinExistence type="predicted"/>
<dbReference type="Proteomes" id="UP000799770">
    <property type="component" value="Unassembled WGS sequence"/>
</dbReference>
<evidence type="ECO:0000313" key="3">
    <source>
        <dbReference type="Proteomes" id="UP000799770"/>
    </source>
</evidence>
<keyword evidence="3" id="KW-1185">Reference proteome</keyword>
<gene>
    <name evidence="2" type="ORF">BDV96DRAFT_313169</name>
</gene>
<evidence type="ECO:0000313" key="2">
    <source>
        <dbReference type="EMBL" id="KAF2119894.1"/>
    </source>
</evidence>
<feature type="region of interest" description="Disordered" evidence="1">
    <location>
        <begin position="422"/>
        <end position="568"/>
    </location>
</feature>
<feature type="compositionally biased region" description="Polar residues" evidence="1">
    <location>
        <begin position="12"/>
        <end position="23"/>
    </location>
</feature>
<feature type="compositionally biased region" description="Polar residues" evidence="1">
    <location>
        <begin position="315"/>
        <end position="330"/>
    </location>
</feature>
<organism evidence="2 3">
    <name type="scientific">Lophiotrema nucula</name>
    <dbReference type="NCBI Taxonomy" id="690887"/>
    <lineage>
        <taxon>Eukaryota</taxon>
        <taxon>Fungi</taxon>
        <taxon>Dikarya</taxon>
        <taxon>Ascomycota</taxon>
        <taxon>Pezizomycotina</taxon>
        <taxon>Dothideomycetes</taxon>
        <taxon>Pleosporomycetidae</taxon>
        <taxon>Pleosporales</taxon>
        <taxon>Lophiotremataceae</taxon>
        <taxon>Lophiotrema</taxon>
    </lineage>
</organism>
<feature type="region of interest" description="Disordered" evidence="1">
    <location>
        <begin position="1"/>
        <end position="84"/>
    </location>
</feature>
<feature type="compositionally biased region" description="Basic and acidic residues" evidence="1">
    <location>
        <begin position="502"/>
        <end position="511"/>
    </location>
</feature>
<dbReference type="AlphaFoldDB" id="A0A6A5ZLL8"/>
<reference evidence="2" key="1">
    <citation type="journal article" date="2020" name="Stud. Mycol.">
        <title>101 Dothideomycetes genomes: a test case for predicting lifestyles and emergence of pathogens.</title>
        <authorList>
            <person name="Haridas S."/>
            <person name="Albert R."/>
            <person name="Binder M."/>
            <person name="Bloem J."/>
            <person name="Labutti K."/>
            <person name="Salamov A."/>
            <person name="Andreopoulos B."/>
            <person name="Baker S."/>
            <person name="Barry K."/>
            <person name="Bills G."/>
            <person name="Bluhm B."/>
            <person name="Cannon C."/>
            <person name="Castanera R."/>
            <person name="Culley D."/>
            <person name="Daum C."/>
            <person name="Ezra D."/>
            <person name="Gonzalez J."/>
            <person name="Henrissat B."/>
            <person name="Kuo A."/>
            <person name="Liang C."/>
            <person name="Lipzen A."/>
            <person name="Lutzoni F."/>
            <person name="Magnuson J."/>
            <person name="Mondo S."/>
            <person name="Nolan M."/>
            <person name="Ohm R."/>
            <person name="Pangilinan J."/>
            <person name="Park H.-J."/>
            <person name="Ramirez L."/>
            <person name="Alfaro M."/>
            <person name="Sun H."/>
            <person name="Tritt A."/>
            <person name="Yoshinaga Y."/>
            <person name="Zwiers L.-H."/>
            <person name="Turgeon B."/>
            <person name="Goodwin S."/>
            <person name="Spatafora J."/>
            <person name="Crous P."/>
            <person name="Grigoriev I."/>
        </authorList>
    </citation>
    <scope>NUCLEOTIDE SEQUENCE</scope>
    <source>
        <strain evidence="2">CBS 627.86</strain>
    </source>
</reference>
<dbReference type="EMBL" id="ML977314">
    <property type="protein sequence ID" value="KAF2119894.1"/>
    <property type="molecule type" value="Genomic_DNA"/>
</dbReference>
<sequence length="568" mass="63170">MSDFKVPIADMASSSKQTASPHSFNGLPIHGLPITPPTSNEKHQLTGSWRALAAKPASPPITDSGYSAGSSRNALSSNEQEWQQKVATDPAMLANIRKHAKDVAGEVHQRYGEPAARASASSGSYPVIEESRMTLNARLQIPVQAPVQGRSYNHVLPLRPAQALPWVNGGLSHSSQVAPSTLAPAIRYHGIWPQHEQYMVESHGRQACLDPRSMQPYPQPHPVVPSQRFHHPSKGAFRIEQPLLRHLPPAAVISQSKFRENFPPLQYQQSSNDPVALHRREGELRKLALHYIREANKENANPTGIFRDPDDTSVDGDSQSPQFAKPQQKSSKGEETAKSLDPPDLPPNAARWLSNVTEASMVDNIEIMNLMSVIAHTDLLSTLMKVYPRSVDKSGLREDIEMLESARTKKIKTWLESTSDNTEMNIKKKREEKSLEEEALPKDSVKRKRAASKDTEQLYSSKRRPRKLSKSNEERADSVIPEDDEQRPQVSPKSFLKHLRAKKEEAAKVAARETAPSPEDIHIPNPAVMNDTTTRPSLKAKAIPKPWMTRRHAAATQKEKEKSDATMG</sequence>
<accession>A0A6A5ZLL8</accession>
<evidence type="ECO:0000256" key="1">
    <source>
        <dbReference type="SAM" id="MobiDB-lite"/>
    </source>
</evidence>
<protein>
    <submittedName>
        <fullName evidence="2">Uncharacterized protein</fullName>
    </submittedName>
</protein>
<dbReference type="OrthoDB" id="3690573at2759"/>
<feature type="region of interest" description="Disordered" evidence="1">
    <location>
        <begin position="299"/>
        <end position="349"/>
    </location>
</feature>
<feature type="compositionally biased region" description="Basic and acidic residues" evidence="1">
    <location>
        <begin position="557"/>
        <end position="568"/>
    </location>
</feature>